<dbReference type="AlphaFoldDB" id="A0AAV4DI39"/>
<sequence>MANQNAVKTKGRSYETGRPTTTEDCCSLRLRSAPRNRPAQESPPPVHLPTPRLPDKLDAQKRMLIWTVATGNTRVLTGGLVATSAKGRGIVRLPYLVERIMTH</sequence>
<name>A0AAV4DI39_9GAST</name>
<feature type="compositionally biased region" description="Pro residues" evidence="1">
    <location>
        <begin position="41"/>
        <end position="52"/>
    </location>
</feature>
<evidence type="ECO:0000256" key="1">
    <source>
        <dbReference type="SAM" id="MobiDB-lite"/>
    </source>
</evidence>
<protein>
    <submittedName>
        <fullName evidence="2">Uncharacterized protein</fullName>
    </submittedName>
</protein>
<gene>
    <name evidence="2" type="ORF">PoB_007043700</name>
</gene>
<feature type="region of interest" description="Disordered" evidence="1">
    <location>
        <begin position="1"/>
        <end position="54"/>
    </location>
</feature>
<keyword evidence="3" id="KW-1185">Reference proteome</keyword>
<evidence type="ECO:0000313" key="2">
    <source>
        <dbReference type="EMBL" id="GFO43932.1"/>
    </source>
</evidence>
<dbReference type="EMBL" id="BLXT01007928">
    <property type="protein sequence ID" value="GFO43932.1"/>
    <property type="molecule type" value="Genomic_DNA"/>
</dbReference>
<comment type="caution">
    <text evidence="2">The sequence shown here is derived from an EMBL/GenBank/DDBJ whole genome shotgun (WGS) entry which is preliminary data.</text>
</comment>
<proteinExistence type="predicted"/>
<organism evidence="2 3">
    <name type="scientific">Plakobranchus ocellatus</name>
    <dbReference type="NCBI Taxonomy" id="259542"/>
    <lineage>
        <taxon>Eukaryota</taxon>
        <taxon>Metazoa</taxon>
        <taxon>Spiralia</taxon>
        <taxon>Lophotrochozoa</taxon>
        <taxon>Mollusca</taxon>
        <taxon>Gastropoda</taxon>
        <taxon>Heterobranchia</taxon>
        <taxon>Euthyneura</taxon>
        <taxon>Panpulmonata</taxon>
        <taxon>Sacoglossa</taxon>
        <taxon>Placobranchoidea</taxon>
        <taxon>Plakobranchidae</taxon>
        <taxon>Plakobranchus</taxon>
    </lineage>
</organism>
<evidence type="ECO:0000313" key="3">
    <source>
        <dbReference type="Proteomes" id="UP000735302"/>
    </source>
</evidence>
<accession>A0AAV4DI39</accession>
<dbReference type="Proteomes" id="UP000735302">
    <property type="component" value="Unassembled WGS sequence"/>
</dbReference>
<reference evidence="2 3" key="1">
    <citation type="journal article" date="2021" name="Elife">
        <title>Chloroplast acquisition without the gene transfer in kleptoplastic sea slugs, Plakobranchus ocellatus.</title>
        <authorList>
            <person name="Maeda T."/>
            <person name="Takahashi S."/>
            <person name="Yoshida T."/>
            <person name="Shimamura S."/>
            <person name="Takaki Y."/>
            <person name="Nagai Y."/>
            <person name="Toyoda A."/>
            <person name="Suzuki Y."/>
            <person name="Arimoto A."/>
            <person name="Ishii H."/>
            <person name="Satoh N."/>
            <person name="Nishiyama T."/>
            <person name="Hasebe M."/>
            <person name="Maruyama T."/>
            <person name="Minagawa J."/>
            <person name="Obokata J."/>
            <person name="Shigenobu S."/>
        </authorList>
    </citation>
    <scope>NUCLEOTIDE SEQUENCE [LARGE SCALE GENOMIC DNA]</scope>
</reference>